<dbReference type="GO" id="GO:0003735">
    <property type="term" value="F:structural constituent of ribosome"/>
    <property type="evidence" value="ECO:0007669"/>
    <property type="project" value="InterPro"/>
</dbReference>
<dbReference type="InterPro" id="IPR021137">
    <property type="entry name" value="Ribosomal_bL35-like"/>
</dbReference>
<dbReference type="Pfam" id="PF01632">
    <property type="entry name" value="Ribosomal_L35p"/>
    <property type="match status" value="1"/>
</dbReference>
<dbReference type="EMBL" id="PFAZ01000009">
    <property type="protein sequence ID" value="PIR89006.1"/>
    <property type="molecule type" value="Genomic_DNA"/>
</dbReference>
<protein>
    <recommendedName>
        <fullName evidence="7">50S ribosomal protein L35</fullName>
    </recommendedName>
</protein>
<dbReference type="GO" id="GO:0006412">
    <property type="term" value="P:translation"/>
    <property type="evidence" value="ECO:0007669"/>
    <property type="project" value="InterPro"/>
</dbReference>
<dbReference type="Gene3D" id="4.10.410.60">
    <property type="match status" value="1"/>
</dbReference>
<dbReference type="GO" id="GO:0005840">
    <property type="term" value="C:ribosome"/>
    <property type="evidence" value="ECO:0007669"/>
    <property type="project" value="UniProtKB-KW"/>
</dbReference>
<evidence type="ECO:0000256" key="2">
    <source>
        <dbReference type="ARBA" id="ARBA00022980"/>
    </source>
</evidence>
<gene>
    <name evidence="5" type="ORF">COU07_03900</name>
</gene>
<dbReference type="InterPro" id="IPR037229">
    <property type="entry name" value="Ribosomal_bL35_sf"/>
</dbReference>
<evidence type="ECO:0000256" key="1">
    <source>
        <dbReference type="ARBA" id="ARBA00006598"/>
    </source>
</evidence>
<keyword evidence="2" id="KW-0689">Ribosomal protein</keyword>
<evidence type="ECO:0000256" key="3">
    <source>
        <dbReference type="ARBA" id="ARBA00023274"/>
    </source>
</evidence>
<evidence type="ECO:0008006" key="7">
    <source>
        <dbReference type="Google" id="ProtNLM"/>
    </source>
</evidence>
<dbReference type="AlphaFoldDB" id="A0A2H0UTM6"/>
<feature type="compositionally biased region" description="Basic residues" evidence="4">
    <location>
        <begin position="36"/>
        <end position="48"/>
    </location>
</feature>
<proteinExistence type="inferred from homology"/>
<keyword evidence="3" id="KW-0687">Ribonucleoprotein</keyword>
<name>A0A2H0UTM6_9BACT</name>
<comment type="caution">
    <text evidence="5">The sequence shown here is derived from an EMBL/GenBank/DDBJ whole genome shotgun (WGS) entry which is preliminary data.</text>
</comment>
<feature type="region of interest" description="Disordered" evidence="4">
    <location>
        <begin position="36"/>
        <end position="64"/>
    </location>
</feature>
<evidence type="ECO:0000313" key="5">
    <source>
        <dbReference type="EMBL" id="PIR89006.1"/>
    </source>
</evidence>
<dbReference type="Proteomes" id="UP000231157">
    <property type="component" value="Unassembled WGS sequence"/>
</dbReference>
<sequence length="64" mass="7271">MAGTASTMKKSLKSRIRITRNGKVIRRPMGIAHFKAKKSSGQKLRKKADRALHKSDFESMKKEI</sequence>
<dbReference type="GO" id="GO:1990904">
    <property type="term" value="C:ribonucleoprotein complex"/>
    <property type="evidence" value="ECO:0007669"/>
    <property type="project" value="UniProtKB-KW"/>
</dbReference>
<evidence type="ECO:0000256" key="4">
    <source>
        <dbReference type="SAM" id="MobiDB-lite"/>
    </source>
</evidence>
<dbReference type="SUPFAM" id="SSF143034">
    <property type="entry name" value="L35p-like"/>
    <property type="match status" value="1"/>
</dbReference>
<organism evidence="5 6">
    <name type="scientific">Candidatus Harrisonbacteria bacterium CG10_big_fil_rev_8_21_14_0_10_40_38</name>
    <dbReference type="NCBI Taxonomy" id="1974583"/>
    <lineage>
        <taxon>Bacteria</taxon>
        <taxon>Candidatus Harrisoniibacteriota</taxon>
    </lineage>
</organism>
<accession>A0A2H0UTM6</accession>
<feature type="compositionally biased region" description="Basic and acidic residues" evidence="4">
    <location>
        <begin position="49"/>
        <end position="64"/>
    </location>
</feature>
<comment type="similarity">
    <text evidence="1">Belongs to the bacterial ribosomal protein bL35 family.</text>
</comment>
<reference evidence="6" key="1">
    <citation type="submission" date="2017-09" db="EMBL/GenBank/DDBJ databases">
        <title>Depth-based differentiation of microbial function through sediment-hosted aquifers and enrichment of novel symbionts in the deep terrestrial subsurface.</title>
        <authorList>
            <person name="Probst A.J."/>
            <person name="Ladd B."/>
            <person name="Jarett J.K."/>
            <person name="Geller-Mcgrath D.E."/>
            <person name="Sieber C.M.K."/>
            <person name="Emerson J.B."/>
            <person name="Anantharaman K."/>
            <person name="Thomas B.C."/>
            <person name="Malmstrom R."/>
            <person name="Stieglmeier M."/>
            <person name="Klingl A."/>
            <person name="Woyke T."/>
            <person name="Ryan C.M."/>
            <person name="Banfield J.F."/>
        </authorList>
    </citation>
    <scope>NUCLEOTIDE SEQUENCE [LARGE SCALE GENOMIC DNA]</scope>
</reference>
<evidence type="ECO:0000313" key="6">
    <source>
        <dbReference type="Proteomes" id="UP000231157"/>
    </source>
</evidence>